<dbReference type="SUPFAM" id="SSF54534">
    <property type="entry name" value="FKBP-like"/>
    <property type="match status" value="1"/>
</dbReference>
<dbReference type="RefSeq" id="XP_003058270.1">
    <property type="nucleotide sequence ID" value="XM_003058224.1"/>
</dbReference>
<protein>
    <recommendedName>
        <fullName evidence="1">peptidylprolyl isomerase</fullName>
        <ecNumber evidence="1">5.2.1.8</ecNumber>
    </recommendedName>
</protein>
<dbReference type="PANTHER" id="PTHR47598:SF1">
    <property type="entry name" value="PEPTIDYL-PROLYL CIS-TRANS ISOMERASE FKBP17-2, CHLOROPLASTIC"/>
    <property type="match status" value="1"/>
</dbReference>
<dbReference type="InterPro" id="IPR001179">
    <property type="entry name" value="PPIase_FKBP_dom"/>
</dbReference>
<evidence type="ECO:0000256" key="1">
    <source>
        <dbReference type="PROSITE-ProRule" id="PRU00277"/>
    </source>
</evidence>
<dbReference type="AlphaFoldDB" id="C1MRA7"/>
<dbReference type="EC" id="5.2.1.8" evidence="1"/>
<dbReference type="STRING" id="564608.C1MRA7"/>
<reference evidence="3 4" key="1">
    <citation type="journal article" date="2009" name="Science">
        <title>Green evolution and dynamic adaptations revealed by genomes of the marine picoeukaryotes Micromonas.</title>
        <authorList>
            <person name="Worden A.Z."/>
            <person name="Lee J.H."/>
            <person name="Mock T."/>
            <person name="Rouze P."/>
            <person name="Simmons M.P."/>
            <person name="Aerts A.L."/>
            <person name="Allen A.E."/>
            <person name="Cuvelier M.L."/>
            <person name="Derelle E."/>
            <person name="Everett M.V."/>
            <person name="Foulon E."/>
            <person name="Grimwood J."/>
            <person name="Gundlach H."/>
            <person name="Henrissat B."/>
            <person name="Napoli C."/>
            <person name="McDonald S.M."/>
            <person name="Parker M.S."/>
            <person name="Rombauts S."/>
            <person name="Salamov A."/>
            <person name="Von Dassow P."/>
            <person name="Badger J.H."/>
            <person name="Coutinho P.M."/>
            <person name="Demir E."/>
            <person name="Dubchak I."/>
            <person name="Gentemann C."/>
            <person name="Eikrem W."/>
            <person name="Gready J.E."/>
            <person name="John U."/>
            <person name="Lanier W."/>
            <person name="Lindquist E.A."/>
            <person name="Lucas S."/>
            <person name="Mayer K.F."/>
            <person name="Moreau H."/>
            <person name="Not F."/>
            <person name="Otillar R."/>
            <person name="Panaud O."/>
            <person name="Pangilinan J."/>
            <person name="Paulsen I."/>
            <person name="Piegu B."/>
            <person name="Poliakov A."/>
            <person name="Robbens S."/>
            <person name="Schmutz J."/>
            <person name="Toulza E."/>
            <person name="Wyss T."/>
            <person name="Zelensky A."/>
            <person name="Zhou K."/>
            <person name="Armbrust E.V."/>
            <person name="Bhattacharya D."/>
            <person name="Goodenough U.W."/>
            <person name="Van de Peer Y."/>
            <person name="Grigoriev I.V."/>
        </authorList>
    </citation>
    <scope>NUCLEOTIDE SEQUENCE [LARGE SCALE GENOMIC DNA]</scope>
    <source>
        <strain evidence="3 4">CCMP1545</strain>
    </source>
</reference>
<evidence type="ECO:0000313" key="3">
    <source>
        <dbReference type="EMBL" id="EEH58221.1"/>
    </source>
</evidence>
<dbReference type="EMBL" id="GG663738">
    <property type="protein sequence ID" value="EEH58221.1"/>
    <property type="molecule type" value="Genomic_DNA"/>
</dbReference>
<dbReference type="PANTHER" id="PTHR47598">
    <property type="entry name" value="PEPTIDYL-PROLYL CIS-TRANS ISOMERASE FKBP17-2, CHLOROPLASTIC"/>
    <property type="match status" value="1"/>
</dbReference>
<keyword evidence="1" id="KW-0697">Rotamase</keyword>
<proteinExistence type="predicted"/>
<dbReference type="OrthoDB" id="1902587at2759"/>
<organism evidence="4">
    <name type="scientific">Micromonas pusilla (strain CCMP1545)</name>
    <name type="common">Picoplanktonic green alga</name>
    <dbReference type="NCBI Taxonomy" id="564608"/>
    <lineage>
        <taxon>Eukaryota</taxon>
        <taxon>Viridiplantae</taxon>
        <taxon>Chlorophyta</taxon>
        <taxon>Mamiellophyceae</taxon>
        <taxon>Mamiellales</taxon>
        <taxon>Mamiellaceae</taxon>
        <taxon>Micromonas</taxon>
    </lineage>
</organism>
<dbReference type="Gene3D" id="3.10.50.40">
    <property type="match status" value="1"/>
</dbReference>
<keyword evidence="1" id="KW-0413">Isomerase</keyword>
<dbReference type="KEGG" id="mpp:MICPUCDRAFT_57587"/>
<evidence type="ECO:0000259" key="2">
    <source>
        <dbReference type="PROSITE" id="PS50059"/>
    </source>
</evidence>
<accession>C1MRA7</accession>
<feature type="domain" description="PPIase FKBP-type" evidence="2">
    <location>
        <begin position="102"/>
        <end position="213"/>
    </location>
</feature>
<dbReference type="PROSITE" id="PS50059">
    <property type="entry name" value="FKBP_PPIASE"/>
    <property type="match status" value="1"/>
</dbReference>
<sequence>MACVPSAVSAAFLVPARPRVSVAARRGVVPVRASVPDATDASSSAIPAIDVHPIVPRRVLGVSATAALFATSIAPSPARANDDDLEVVSETAGFGAKTAKTGDLVLVNYVATVGDDTLVDTTYGGEKFFTNGAQQSVQPAEPRPVIVRVNGIDPVPGQCAGLKRAVEGMRVGGVKTVRVAPAAGFGDAATRSPFALIPGGSVVTYEITVLRLSDTGPDALFKDVAGCGLGGANTMTNGCGGIVPAE</sequence>
<dbReference type="GO" id="GO:0003755">
    <property type="term" value="F:peptidyl-prolyl cis-trans isomerase activity"/>
    <property type="evidence" value="ECO:0007669"/>
    <property type="project" value="UniProtKB-KW"/>
</dbReference>
<dbReference type="GO" id="GO:0009507">
    <property type="term" value="C:chloroplast"/>
    <property type="evidence" value="ECO:0007669"/>
    <property type="project" value="TreeGrafter"/>
</dbReference>
<dbReference type="InterPro" id="IPR053111">
    <property type="entry name" value="Chloro_FKBP-type_PPIase"/>
</dbReference>
<evidence type="ECO:0000313" key="4">
    <source>
        <dbReference type="Proteomes" id="UP000001876"/>
    </source>
</evidence>
<gene>
    <name evidence="3" type="ORF">MICPUCDRAFT_57587</name>
</gene>
<dbReference type="GeneID" id="9683337"/>
<keyword evidence="4" id="KW-1185">Reference proteome</keyword>
<name>C1MRA7_MICPC</name>
<dbReference type="OMA" id="DENCGAI"/>
<dbReference type="InterPro" id="IPR046357">
    <property type="entry name" value="PPIase_dom_sf"/>
</dbReference>
<dbReference type="Pfam" id="PF00254">
    <property type="entry name" value="FKBP_C"/>
    <property type="match status" value="1"/>
</dbReference>
<comment type="catalytic activity">
    <reaction evidence="1">
        <text>[protein]-peptidylproline (omega=180) = [protein]-peptidylproline (omega=0)</text>
        <dbReference type="Rhea" id="RHEA:16237"/>
        <dbReference type="Rhea" id="RHEA-COMP:10747"/>
        <dbReference type="Rhea" id="RHEA-COMP:10748"/>
        <dbReference type="ChEBI" id="CHEBI:83833"/>
        <dbReference type="ChEBI" id="CHEBI:83834"/>
        <dbReference type="EC" id="5.2.1.8"/>
    </reaction>
</comment>
<dbReference type="eggNOG" id="ENOG502T02W">
    <property type="taxonomic scope" value="Eukaryota"/>
</dbReference>
<dbReference type="Proteomes" id="UP000001876">
    <property type="component" value="Unassembled WGS sequence"/>
</dbReference>